<reference evidence="2 3" key="1">
    <citation type="submission" date="2023-02" db="EMBL/GenBank/DDBJ databases">
        <title>Genome sequence of Sphingomonas naphthae.</title>
        <authorList>
            <person name="Kim S."/>
            <person name="Heo J."/>
            <person name="Kwon S.-W."/>
        </authorList>
    </citation>
    <scope>NUCLEOTIDE SEQUENCE [LARGE SCALE GENOMIC DNA]</scope>
    <source>
        <strain evidence="2 3">KACC 18716</strain>
    </source>
</reference>
<dbReference type="EMBL" id="CP117411">
    <property type="protein sequence ID" value="WCT73578.1"/>
    <property type="molecule type" value="Genomic_DNA"/>
</dbReference>
<feature type="region of interest" description="Disordered" evidence="1">
    <location>
        <begin position="166"/>
        <end position="188"/>
    </location>
</feature>
<gene>
    <name evidence="2" type="ORF">PQ455_18535</name>
</gene>
<sequence>MADEKLPEGTDTVINGASGSSDASSATGAAFDGDAKTAPGFDWTSAEGFRSAFGAKAQGFFDTAGDRAKDYVTEGLDRGVTALDDVVRMVDDAATTIDEKVGAQYGDYARKASSAISGFAETLRMKDAETLFADARHAVKKSPAIAIGAAAALGFVVARIIKAGMPDAPEPTSKAPTLAEDDPIVPAA</sequence>
<evidence type="ECO:0000313" key="2">
    <source>
        <dbReference type="EMBL" id="WCT73578.1"/>
    </source>
</evidence>
<feature type="region of interest" description="Disordered" evidence="1">
    <location>
        <begin position="1"/>
        <end position="28"/>
    </location>
</feature>
<proteinExistence type="predicted"/>
<name>A0ABY7TK23_9SPHN</name>
<protein>
    <recommendedName>
        <fullName evidence="4">Phasin family protein</fullName>
    </recommendedName>
</protein>
<evidence type="ECO:0008006" key="4">
    <source>
        <dbReference type="Google" id="ProtNLM"/>
    </source>
</evidence>
<accession>A0ABY7TK23</accession>
<dbReference type="RefSeq" id="WP_273687915.1">
    <property type="nucleotide sequence ID" value="NZ_CP117411.1"/>
</dbReference>
<dbReference type="Proteomes" id="UP001220395">
    <property type="component" value="Chromosome"/>
</dbReference>
<organism evidence="2 3">
    <name type="scientific">Sphingomonas naphthae</name>
    <dbReference type="NCBI Taxonomy" id="1813468"/>
    <lineage>
        <taxon>Bacteria</taxon>
        <taxon>Pseudomonadati</taxon>
        <taxon>Pseudomonadota</taxon>
        <taxon>Alphaproteobacteria</taxon>
        <taxon>Sphingomonadales</taxon>
        <taxon>Sphingomonadaceae</taxon>
        <taxon>Sphingomonas</taxon>
    </lineage>
</organism>
<feature type="compositionally biased region" description="Low complexity" evidence="1">
    <location>
        <begin position="16"/>
        <end position="28"/>
    </location>
</feature>
<evidence type="ECO:0000256" key="1">
    <source>
        <dbReference type="SAM" id="MobiDB-lite"/>
    </source>
</evidence>
<feature type="compositionally biased region" description="Acidic residues" evidence="1">
    <location>
        <begin position="179"/>
        <end position="188"/>
    </location>
</feature>
<keyword evidence="3" id="KW-1185">Reference proteome</keyword>
<evidence type="ECO:0000313" key="3">
    <source>
        <dbReference type="Proteomes" id="UP001220395"/>
    </source>
</evidence>